<evidence type="ECO:0000313" key="4">
    <source>
        <dbReference type="Proteomes" id="UP000023152"/>
    </source>
</evidence>
<protein>
    <submittedName>
        <fullName evidence="3">Uncharacterized protein</fullName>
    </submittedName>
</protein>
<keyword evidence="4" id="KW-1185">Reference proteome</keyword>
<accession>X6MMI2</accession>
<reference evidence="3 4" key="1">
    <citation type="journal article" date="2013" name="Curr. Biol.">
        <title>The Genome of the Foraminiferan Reticulomyxa filosa.</title>
        <authorList>
            <person name="Glockner G."/>
            <person name="Hulsmann N."/>
            <person name="Schleicher M."/>
            <person name="Noegel A.A."/>
            <person name="Eichinger L."/>
            <person name="Gallinger C."/>
            <person name="Pawlowski J."/>
            <person name="Sierra R."/>
            <person name="Euteneuer U."/>
            <person name="Pillet L."/>
            <person name="Moustafa A."/>
            <person name="Platzer M."/>
            <person name="Groth M."/>
            <person name="Szafranski K."/>
            <person name="Schliwa M."/>
        </authorList>
    </citation>
    <scope>NUCLEOTIDE SEQUENCE [LARGE SCALE GENOMIC DNA]</scope>
</reference>
<evidence type="ECO:0000313" key="3">
    <source>
        <dbReference type="EMBL" id="ETO15223.1"/>
    </source>
</evidence>
<gene>
    <name evidence="3" type="ORF">RFI_22144</name>
</gene>
<proteinExistence type="predicted"/>
<dbReference type="Proteomes" id="UP000023152">
    <property type="component" value="Unassembled WGS sequence"/>
</dbReference>
<feature type="transmembrane region" description="Helical" evidence="2">
    <location>
        <begin position="6"/>
        <end position="28"/>
    </location>
</feature>
<evidence type="ECO:0000256" key="2">
    <source>
        <dbReference type="SAM" id="Phobius"/>
    </source>
</evidence>
<name>X6MMI2_RETFI</name>
<feature type="transmembrane region" description="Helical" evidence="2">
    <location>
        <begin position="107"/>
        <end position="128"/>
    </location>
</feature>
<evidence type="ECO:0000256" key="1">
    <source>
        <dbReference type="SAM" id="MobiDB-lite"/>
    </source>
</evidence>
<keyword evidence="2" id="KW-0472">Membrane</keyword>
<dbReference type="EMBL" id="ASPP01019358">
    <property type="protein sequence ID" value="ETO15223.1"/>
    <property type="molecule type" value="Genomic_DNA"/>
</dbReference>
<feature type="transmembrane region" description="Helical" evidence="2">
    <location>
        <begin position="149"/>
        <end position="170"/>
    </location>
</feature>
<keyword evidence="2" id="KW-0812">Transmembrane</keyword>
<keyword evidence="2" id="KW-1133">Transmembrane helix</keyword>
<comment type="caution">
    <text evidence="3">The sequence shown here is derived from an EMBL/GenBank/DDBJ whole genome shotgun (WGS) entry which is preliminary data.</text>
</comment>
<feature type="non-terminal residue" evidence="3">
    <location>
        <position position="1"/>
    </location>
</feature>
<dbReference type="AlphaFoldDB" id="X6MMI2"/>
<organism evidence="3 4">
    <name type="scientific">Reticulomyxa filosa</name>
    <dbReference type="NCBI Taxonomy" id="46433"/>
    <lineage>
        <taxon>Eukaryota</taxon>
        <taxon>Sar</taxon>
        <taxon>Rhizaria</taxon>
        <taxon>Retaria</taxon>
        <taxon>Foraminifera</taxon>
        <taxon>Monothalamids</taxon>
        <taxon>Reticulomyxidae</taxon>
        <taxon>Reticulomyxa</taxon>
    </lineage>
</organism>
<sequence>GFIVSFVFIWCCVMYLVFLLVVVLKNLWPETQLVKSMRAYSLSGPTSPGEPADLRPSSPKTEKSDISKMLKWFLTLYIISAIIFGIMTLIEQIVYATAQASPCPGSYYSMLILSYARPTLYAFFAVRIDTLFKDIAILRTMCYVDLKLVACRSTLRGYSFLFFIFTYKLFQVLIKPKKKKKVLLDQRTPFYIFAILNSWLKILTFQLKQELACVNLLKKSFGCLC</sequence>
<feature type="region of interest" description="Disordered" evidence="1">
    <location>
        <begin position="42"/>
        <end position="62"/>
    </location>
</feature>
<feature type="transmembrane region" description="Helical" evidence="2">
    <location>
        <begin position="72"/>
        <end position="95"/>
    </location>
</feature>